<name>A0A6A6FF12_9PEZI</name>
<keyword evidence="7" id="KW-0732">Signal</keyword>
<sequence>MRLSFATVSLLFALSCAEELGAKPLLRVRQESTATATDITTSTGVGKTSPPTPAPTQSTKTDQNEDVAPTTSSEGADVGDATSVITARPVETMLTTINSNLTYPNGTDIDANALPIQPKLTPALGVAGAVLMLSGLALAFVGIKHRPTQTFLSTSLLIALGIEVLIVYLMTPPISNAIQGAYLIAGVVGGSALGALALIFKEVSEGFGCLLGGFSLAMWLLVLSPGGLIKNKPGKIIMIGLFCAASFSLYISRFTRVYGIIACTSLAGAYAFVLGIDCFSRAGLKEFWVYIWDLNPDVFPPFSDSYPITRDMRAEIGAVIVITCFGVLSQIKIWKIVKEQKAKREADRLAEQEARDVEEAEVGRDIEAQVARERGNWEGQY</sequence>
<feature type="transmembrane region" description="Helical" evidence="6">
    <location>
        <begin position="150"/>
        <end position="169"/>
    </location>
</feature>
<dbReference type="EMBL" id="ML992674">
    <property type="protein sequence ID" value="KAF2212069.1"/>
    <property type="molecule type" value="Genomic_DNA"/>
</dbReference>
<feature type="transmembrane region" description="Helical" evidence="6">
    <location>
        <begin position="258"/>
        <end position="276"/>
    </location>
</feature>
<feature type="domain" description="TM7S3/TM198-like" evidence="8">
    <location>
        <begin position="128"/>
        <end position="331"/>
    </location>
</feature>
<dbReference type="Pfam" id="PF13886">
    <property type="entry name" value="TM7S3_TM198"/>
    <property type="match status" value="1"/>
</dbReference>
<evidence type="ECO:0000256" key="7">
    <source>
        <dbReference type="SAM" id="SignalP"/>
    </source>
</evidence>
<feature type="non-terminal residue" evidence="9">
    <location>
        <position position="381"/>
    </location>
</feature>
<reference evidence="9" key="1">
    <citation type="journal article" date="2020" name="Stud. Mycol.">
        <title>101 Dothideomycetes genomes: a test case for predicting lifestyles and emergence of pathogens.</title>
        <authorList>
            <person name="Haridas S."/>
            <person name="Albert R."/>
            <person name="Binder M."/>
            <person name="Bloem J."/>
            <person name="Labutti K."/>
            <person name="Salamov A."/>
            <person name="Andreopoulos B."/>
            <person name="Baker S."/>
            <person name="Barry K."/>
            <person name="Bills G."/>
            <person name="Bluhm B."/>
            <person name="Cannon C."/>
            <person name="Castanera R."/>
            <person name="Culley D."/>
            <person name="Daum C."/>
            <person name="Ezra D."/>
            <person name="Gonzalez J."/>
            <person name="Henrissat B."/>
            <person name="Kuo A."/>
            <person name="Liang C."/>
            <person name="Lipzen A."/>
            <person name="Lutzoni F."/>
            <person name="Magnuson J."/>
            <person name="Mondo S."/>
            <person name="Nolan M."/>
            <person name="Ohm R."/>
            <person name="Pangilinan J."/>
            <person name="Park H.-J."/>
            <person name="Ramirez L."/>
            <person name="Alfaro M."/>
            <person name="Sun H."/>
            <person name="Tritt A."/>
            <person name="Yoshinaga Y."/>
            <person name="Zwiers L.-H."/>
            <person name="Turgeon B."/>
            <person name="Goodwin S."/>
            <person name="Spatafora J."/>
            <person name="Crous P."/>
            <person name="Grigoriev I."/>
        </authorList>
    </citation>
    <scope>NUCLEOTIDE SEQUENCE</scope>
    <source>
        <strain evidence="9">SCOH1-5</strain>
    </source>
</reference>
<keyword evidence="3 6" id="KW-1133">Transmembrane helix</keyword>
<dbReference type="InterPro" id="IPR025256">
    <property type="entry name" value="TM7S3/TM198-like_dom"/>
</dbReference>
<evidence type="ECO:0000256" key="6">
    <source>
        <dbReference type="SAM" id="Phobius"/>
    </source>
</evidence>
<dbReference type="PROSITE" id="PS51257">
    <property type="entry name" value="PROKAR_LIPOPROTEIN"/>
    <property type="match status" value="1"/>
</dbReference>
<keyword evidence="4 6" id="KW-0472">Membrane</keyword>
<feature type="signal peptide" evidence="7">
    <location>
        <begin position="1"/>
        <end position="17"/>
    </location>
</feature>
<evidence type="ECO:0000256" key="2">
    <source>
        <dbReference type="ARBA" id="ARBA00022692"/>
    </source>
</evidence>
<accession>A0A6A6FF12</accession>
<comment type="subcellular location">
    <subcellularLocation>
        <location evidence="1">Membrane</location>
        <topology evidence="1">Multi-pass membrane protein</topology>
    </subcellularLocation>
</comment>
<dbReference type="PANTHER" id="PTHR39469:SF1">
    <property type="entry name" value="DUF4203 DOMAIN-CONTAINING PROTEIN"/>
    <property type="match status" value="1"/>
</dbReference>
<dbReference type="AlphaFoldDB" id="A0A6A6FF12"/>
<keyword evidence="10" id="KW-1185">Reference proteome</keyword>
<evidence type="ECO:0000313" key="9">
    <source>
        <dbReference type="EMBL" id="KAF2212069.1"/>
    </source>
</evidence>
<evidence type="ECO:0000256" key="1">
    <source>
        <dbReference type="ARBA" id="ARBA00004141"/>
    </source>
</evidence>
<keyword evidence="2 6" id="KW-0812">Transmembrane</keyword>
<feature type="transmembrane region" description="Helical" evidence="6">
    <location>
        <begin position="181"/>
        <end position="200"/>
    </location>
</feature>
<evidence type="ECO:0000256" key="3">
    <source>
        <dbReference type="ARBA" id="ARBA00022989"/>
    </source>
</evidence>
<organism evidence="9 10">
    <name type="scientific">Cercospora zeae-maydis SCOH1-5</name>
    <dbReference type="NCBI Taxonomy" id="717836"/>
    <lineage>
        <taxon>Eukaryota</taxon>
        <taxon>Fungi</taxon>
        <taxon>Dikarya</taxon>
        <taxon>Ascomycota</taxon>
        <taxon>Pezizomycotina</taxon>
        <taxon>Dothideomycetes</taxon>
        <taxon>Dothideomycetidae</taxon>
        <taxon>Mycosphaerellales</taxon>
        <taxon>Mycosphaerellaceae</taxon>
        <taxon>Cercospora</taxon>
    </lineage>
</organism>
<proteinExistence type="predicted"/>
<feature type="transmembrane region" description="Helical" evidence="6">
    <location>
        <begin position="123"/>
        <end position="143"/>
    </location>
</feature>
<protein>
    <recommendedName>
        <fullName evidence="8">TM7S3/TM198-like domain-containing protein</fullName>
    </recommendedName>
</protein>
<feature type="region of interest" description="Disordered" evidence="5">
    <location>
        <begin position="37"/>
        <end position="78"/>
    </location>
</feature>
<dbReference type="GO" id="GO:0016020">
    <property type="term" value="C:membrane"/>
    <property type="evidence" value="ECO:0007669"/>
    <property type="project" value="UniProtKB-SubCell"/>
</dbReference>
<evidence type="ECO:0000256" key="5">
    <source>
        <dbReference type="SAM" id="MobiDB-lite"/>
    </source>
</evidence>
<feature type="transmembrane region" description="Helical" evidence="6">
    <location>
        <begin position="234"/>
        <end position="251"/>
    </location>
</feature>
<feature type="compositionally biased region" description="Low complexity" evidence="5">
    <location>
        <begin position="37"/>
        <end position="61"/>
    </location>
</feature>
<evidence type="ECO:0000256" key="4">
    <source>
        <dbReference type="ARBA" id="ARBA00023136"/>
    </source>
</evidence>
<evidence type="ECO:0000313" key="10">
    <source>
        <dbReference type="Proteomes" id="UP000799539"/>
    </source>
</evidence>
<dbReference type="PANTHER" id="PTHR39469">
    <property type="entry name" value="CHROMOSOME 1, WHOLE GENOME SHOTGUN SEQUENCE"/>
    <property type="match status" value="1"/>
</dbReference>
<evidence type="ECO:0000259" key="8">
    <source>
        <dbReference type="Pfam" id="PF13886"/>
    </source>
</evidence>
<dbReference type="OrthoDB" id="102260at2759"/>
<feature type="transmembrane region" description="Helical" evidence="6">
    <location>
        <begin position="207"/>
        <end position="228"/>
    </location>
</feature>
<dbReference type="Proteomes" id="UP000799539">
    <property type="component" value="Unassembled WGS sequence"/>
</dbReference>
<gene>
    <name evidence="9" type="ORF">CERZMDRAFT_59550</name>
</gene>
<feature type="transmembrane region" description="Helical" evidence="6">
    <location>
        <begin position="316"/>
        <end position="334"/>
    </location>
</feature>
<feature type="chain" id="PRO_5025626161" description="TM7S3/TM198-like domain-containing protein" evidence="7">
    <location>
        <begin position="18"/>
        <end position="381"/>
    </location>
</feature>